<feature type="transmembrane region" description="Helical" evidence="8">
    <location>
        <begin position="197"/>
        <end position="217"/>
    </location>
</feature>
<gene>
    <name evidence="9" type="ORF">RM844_16640</name>
</gene>
<evidence type="ECO:0000256" key="3">
    <source>
        <dbReference type="ARBA" id="ARBA00022475"/>
    </source>
</evidence>
<dbReference type="Pfam" id="PF02386">
    <property type="entry name" value="TrkH"/>
    <property type="match status" value="1"/>
</dbReference>
<comment type="subcellular location">
    <subcellularLocation>
        <location evidence="1">Cell membrane</location>
        <topology evidence="1">Multi-pass membrane protein</topology>
    </subcellularLocation>
</comment>
<feature type="transmembrane region" description="Helical" evidence="8">
    <location>
        <begin position="20"/>
        <end position="38"/>
    </location>
</feature>
<evidence type="ECO:0000256" key="5">
    <source>
        <dbReference type="ARBA" id="ARBA00022989"/>
    </source>
</evidence>
<proteinExistence type="predicted"/>
<sequence length="458" mass="48046">MAHLAVPLRRWIAGSHPARLVMLALGMVIVLGTTLLRLPVASAEDVAPSLLTALFTATSALSVTGLVLVDTGSYWSGFGDVVLLALMQIGGFGVMTLASMLALLAAGKLRLRSALSQTTQTSAGSGDLRRLLGRIALITVTVEAATAVLLTARFALGHGQPFGRALYHGVFHAVSAFNNGGLSPYRHSLTAFADDPWILLPVALAALLGGLGFPVVIELLRAHRRGPGGVRTHRPWSLHLRLTLATSALLLLAGMLLTLVFEWRNGATFGPFGVGEKLLNAFFHSTVARTAGFNTTEVSAMEPETLLGTAVLMFVGGGSAGTAGGIKVTTVAVLGAAVLAEIRGQREIGLFGRRISPEVVRQALAVTLLSAAFLLVATVALLSLVRARADLVVFEAVSAFGTTGLHSGLIGDSQPAAQWIIMGLMFVGRVGPIILVSALAMRVREQRYRLPQERPIIG</sequence>
<evidence type="ECO:0000313" key="9">
    <source>
        <dbReference type="EMBL" id="MDT0267909.1"/>
    </source>
</evidence>
<organism evidence="9 10">
    <name type="scientific">Streptomyces chisholmiae</name>
    <dbReference type="NCBI Taxonomy" id="3075540"/>
    <lineage>
        <taxon>Bacteria</taxon>
        <taxon>Bacillati</taxon>
        <taxon>Actinomycetota</taxon>
        <taxon>Actinomycetes</taxon>
        <taxon>Kitasatosporales</taxon>
        <taxon>Streptomycetaceae</taxon>
        <taxon>Streptomyces</taxon>
    </lineage>
</organism>
<keyword evidence="3" id="KW-1003">Cell membrane</keyword>
<dbReference type="EMBL" id="JAVREO010000009">
    <property type="protein sequence ID" value="MDT0267909.1"/>
    <property type="molecule type" value="Genomic_DNA"/>
</dbReference>
<feature type="transmembrane region" description="Helical" evidence="8">
    <location>
        <begin position="135"/>
        <end position="156"/>
    </location>
</feature>
<dbReference type="PANTHER" id="PTHR32024">
    <property type="entry name" value="TRK SYSTEM POTASSIUM UPTAKE PROTEIN TRKG-RELATED"/>
    <property type="match status" value="1"/>
</dbReference>
<evidence type="ECO:0000256" key="7">
    <source>
        <dbReference type="ARBA" id="ARBA00023136"/>
    </source>
</evidence>
<evidence type="ECO:0000256" key="4">
    <source>
        <dbReference type="ARBA" id="ARBA00022692"/>
    </source>
</evidence>
<evidence type="ECO:0000256" key="8">
    <source>
        <dbReference type="SAM" id="Phobius"/>
    </source>
</evidence>
<dbReference type="Proteomes" id="UP001183410">
    <property type="component" value="Unassembled WGS sequence"/>
</dbReference>
<protein>
    <submittedName>
        <fullName evidence="9">Potassium transporter TrkG</fullName>
    </submittedName>
</protein>
<keyword evidence="5 8" id="KW-1133">Transmembrane helix</keyword>
<dbReference type="PANTHER" id="PTHR32024:SF1">
    <property type="entry name" value="KTR SYSTEM POTASSIUM UPTAKE PROTEIN B"/>
    <property type="match status" value="1"/>
</dbReference>
<keyword evidence="10" id="KW-1185">Reference proteome</keyword>
<feature type="transmembrane region" description="Helical" evidence="8">
    <location>
        <begin position="416"/>
        <end position="440"/>
    </location>
</feature>
<name>A0ABU2JT58_9ACTN</name>
<dbReference type="InterPro" id="IPR003445">
    <property type="entry name" value="Cat_transpt"/>
</dbReference>
<feature type="transmembrane region" description="Helical" evidence="8">
    <location>
        <begin position="238"/>
        <end position="261"/>
    </location>
</feature>
<feature type="transmembrane region" description="Helical" evidence="8">
    <location>
        <begin position="311"/>
        <end position="342"/>
    </location>
</feature>
<feature type="transmembrane region" description="Helical" evidence="8">
    <location>
        <begin position="81"/>
        <end position="106"/>
    </location>
</feature>
<evidence type="ECO:0000256" key="1">
    <source>
        <dbReference type="ARBA" id="ARBA00004651"/>
    </source>
</evidence>
<keyword evidence="2" id="KW-0813">Transport</keyword>
<evidence type="ECO:0000313" key="10">
    <source>
        <dbReference type="Proteomes" id="UP001183410"/>
    </source>
</evidence>
<comment type="caution">
    <text evidence="9">The sequence shown here is derived from an EMBL/GenBank/DDBJ whole genome shotgun (WGS) entry which is preliminary data.</text>
</comment>
<keyword evidence="6" id="KW-0406">Ion transport</keyword>
<reference evidence="10" key="1">
    <citation type="submission" date="2023-07" db="EMBL/GenBank/DDBJ databases">
        <title>30 novel species of actinomycetes from the DSMZ collection.</title>
        <authorList>
            <person name="Nouioui I."/>
        </authorList>
    </citation>
    <scope>NUCLEOTIDE SEQUENCE [LARGE SCALE GENOMIC DNA]</scope>
    <source>
        <strain evidence="10">DSM 44915</strain>
    </source>
</reference>
<dbReference type="RefSeq" id="WP_311667989.1">
    <property type="nucleotide sequence ID" value="NZ_JAVREO010000009.1"/>
</dbReference>
<accession>A0ABU2JT58</accession>
<feature type="transmembrane region" description="Helical" evidence="8">
    <location>
        <begin position="363"/>
        <end position="385"/>
    </location>
</feature>
<keyword evidence="4 8" id="KW-0812">Transmembrane</keyword>
<feature type="transmembrane region" description="Helical" evidence="8">
    <location>
        <begin position="50"/>
        <end position="69"/>
    </location>
</feature>
<evidence type="ECO:0000256" key="2">
    <source>
        <dbReference type="ARBA" id="ARBA00022448"/>
    </source>
</evidence>
<keyword evidence="7 8" id="KW-0472">Membrane</keyword>
<evidence type="ECO:0000256" key="6">
    <source>
        <dbReference type="ARBA" id="ARBA00023065"/>
    </source>
</evidence>